<proteinExistence type="predicted"/>
<keyword evidence="1" id="KW-0472">Membrane</keyword>
<accession>A0A6A6NVN8</accession>
<dbReference type="AlphaFoldDB" id="A0A6A6NVN8"/>
<protein>
    <submittedName>
        <fullName evidence="2">Uncharacterized protein</fullName>
    </submittedName>
</protein>
<keyword evidence="1" id="KW-1133">Transmembrane helix</keyword>
<feature type="transmembrane region" description="Helical" evidence="1">
    <location>
        <begin position="14"/>
        <end position="33"/>
    </location>
</feature>
<keyword evidence="3" id="KW-1185">Reference proteome</keyword>
<sequence>MANRRGSPPFPAPYYSRSFYPSCCTICLGGAAYHSWGMEGEARSCAGFIVVVRLFFIFASQHIYGVWQNSLAYAKDMLEYGEVKRCEGAWKNENACC</sequence>
<evidence type="ECO:0000256" key="1">
    <source>
        <dbReference type="SAM" id="Phobius"/>
    </source>
</evidence>
<gene>
    <name evidence="2" type="ORF">BDY21DRAFT_348817</name>
</gene>
<dbReference type="EMBL" id="MU001685">
    <property type="protein sequence ID" value="KAF2455830.1"/>
    <property type="molecule type" value="Genomic_DNA"/>
</dbReference>
<keyword evidence="1" id="KW-0812">Transmembrane</keyword>
<name>A0A6A6NVN8_9PEZI</name>
<dbReference type="Proteomes" id="UP000799766">
    <property type="component" value="Unassembled WGS sequence"/>
</dbReference>
<feature type="transmembrane region" description="Helical" evidence="1">
    <location>
        <begin position="45"/>
        <end position="67"/>
    </location>
</feature>
<evidence type="ECO:0000313" key="2">
    <source>
        <dbReference type="EMBL" id="KAF2455830.1"/>
    </source>
</evidence>
<organism evidence="2 3">
    <name type="scientific">Lineolata rhizophorae</name>
    <dbReference type="NCBI Taxonomy" id="578093"/>
    <lineage>
        <taxon>Eukaryota</taxon>
        <taxon>Fungi</taxon>
        <taxon>Dikarya</taxon>
        <taxon>Ascomycota</taxon>
        <taxon>Pezizomycotina</taxon>
        <taxon>Dothideomycetes</taxon>
        <taxon>Dothideomycetes incertae sedis</taxon>
        <taxon>Lineolatales</taxon>
        <taxon>Lineolataceae</taxon>
        <taxon>Lineolata</taxon>
    </lineage>
</organism>
<evidence type="ECO:0000313" key="3">
    <source>
        <dbReference type="Proteomes" id="UP000799766"/>
    </source>
</evidence>
<reference evidence="2" key="1">
    <citation type="journal article" date="2020" name="Stud. Mycol.">
        <title>101 Dothideomycetes genomes: a test case for predicting lifestyles and emergence of pathogens.</title>
        <authorList>
            <person name="Haridas S."/>
            <person name="Albert R."/>
            <person name="Binder M."/>
            <person name="Bloem J."/>
            <person name="Labutti K."/>
            <person name="Salamov A."/>
            <person name="Andreopoulos B."/>
            <person name="Baker S."/>
            <person name="Barry K."/>
            <person name="Bills G."/>
            <person name="Bluhm B."/>
            <person name="Cannon C."/>
            <person name="Castanera R."/>
            <person name="Culley D."/>
            <person name="Daum C."/>
            <person name="Ezra D."/>
            <person name="Gonzalez J."/>
            <person name="Henrissat B."/>
            <person name="Kuo A."/>
            <person name="Liang C."/>
            <person name="Lipzen A."/>
            <person name="Lutzoni F."/>
            <person name="Magnuson J."/>
            <person name="Mondo S."/>
            <person name="Nolan M."/>
            <person name="Ohm R."/>
            <person name="Pangilinan J."/>
            <person name="Park H.-J."/>
            <person name="Ramirez L."/>
            <person name="Alfaro M."/>
            <person name="Sun H."/>
            <person name="Tritt A."/>
            <person name="Yoshinaga Y."/>
            <person name="Zwiers L.-H."/>
            <person name="Turgeon B."/>
            <person name="Goodwin S."/>
            <person name="Spatafora J."/>
            <person name="Crous P."/>
            <person name="Grigoriev I."/>
        </authorList>
    </citation>
    <scope>NUCLEOTIDE SEQUENCE</scope>
    <source>
        <strain evidence="2">ATCC 16933</strain>
    </source>
</reference>